<dbReference type="InterPro" id="IPR051225">
    <property type="entry name" value="NAD(P)_epim/dehydratase"/>
</dbReference>
<dbReference type="KEGG" id="mng:MNEG_14552"/>
<sequence>MHMNDCLEATHALMSAPRESLTRTTYNVTAISFTPAQLAEAIEKQLPGFAISYSPDFRDAIARTWPASIDDTAARRDWGWRHKHGIDDLVTQMLEDLSAQYQKNGSAAQQPLQAAPLQGSTVAAAAAA</sequence>
<protein>
    <submittedName>
        <fullName evidence="2">L-threonine 3-dehydrogenase</fullName>
        <ecNumber evidence="2">1.1.1.103</ecNumber>
    </submittedName>
</protein>
<dbReference type="AlphaFoldDB" id="A0A0D2LNN0"/>
<keyword evidence="3" id="KW-1185">Reference proteome</keyword>
<gene>
    <name evidence="2" type="ORF">MNEG_14552</name>
</gene>
<evidence type="ECO:0000256" key="1">
    <source>
        <dbReference type="ARBA" id="ARBA00007637"/>
    </source>
</evidence>
<dbReference type="PANTHER" id="PTHR42687:SF1">
    <property type="entry name" value="L-THREONINE 3-DEHYDROGENASE, MITOCHONDRIAL"/>
    <property type="match status" value="1"/>
</dbReference>
<dbReference type="OrthoDB" id="16464at2759"/>
<comment type="similarity">
    <text evidence="1">Belongs to the NAD(P)-dependent epimerase/dehydratase family.</text>
</comment>
<organism evidence="2 3">
    <name type="scientific">Monoraphidium neglectum</name>
    <dbReference type="NCBI Taxonomy" id="145388"/>
    <lineage>
        <taxon>Eukaryota</taxon>
        <taxon>Viridiplantae</taxon>
        <taxon>Chlorophyta</taxon>
        <taxon>core chlorophytes</taxon>
        <taxon>Chlorophyceae</taxon>
        <taxon>CS clade</taxon>
        <taxon>Sphaeropleales</taxon>
        <taxon>Selenastraceae</taxon>
        <taxon>Monoraphidium</taxon>
    </lineage>
</organism>
<dbReference type="STRING" id="145388.A0A0D2LNN0"/>
<dbReference type="EC" id="1.1.1.103" evidence="2"/>
<dbReference type="InterPro" id="IPR036291">
    <property type="entry name" value="NAD(P)-bd_dom_sf"/>
</dbReference>
<evidence type="ECO:0000313" key="2">
    <source>
        <dbReference type="EMBL" id="KIY93409.1"/>
    </source>
</evidence>
<dbReference type="SUPFAM" id="SSF51735">
    <property type="entry name" value="NAD(P)-binding Rossmann-fold domains"/>
    <property type="match status" value="1"/>
</dbReference>
<dbReference type="Gene3D" id="3.40.50.720">
    <property type="entry name" value="NAD(P)-binding Rossmann-like Domain"/>
    <property type="match status" value="1"/>
</dbReference>
<dbReference type="Proteomes" id="UP000054498">
    <property type="component" value="Unassembled WGS sequence"/>
</dbReference>
<evidence type="ECO:0000313" key="3">
    <source>
        <dbReference type="Proteomes" id="UP000054498"/>
    </source>
</evidence>
<dbReference type="GO" id="GO:0006567">
    <property type="term" value="P:L-threonine catabolic process"/>
    <property type="evidence" value="ECO:0007669"/>
    <property type="project" value="TreeGrafter"/>
</dbReference>
<keyword evidence="2" id="KW-0560">Oxidoreductase</keyword>
<reference evidence="2 3" key="1">
    <citation type="journal article" date="2013" name="BMC Genomics">
        <title>Reconstruction of the lipid metabolism for the microalga Monoraphidium neglectum from its genome sequence reveals characteristics suitable for biofuel production.</title>
        <authorList>
            <person name="Bogen C."/>
            <person name="Al-Dilaimi A."/>
            <person name="Albersmeier A."/>
            <person name="Wichmann J."/>
            <person name="Grundmann M."/>
            <person name="Rupp O."/>
            <person name="Lauersen K.J."/>
            <person name="Blifernez-Klassen O."/>
            <person name="Kalinowski J."/>
            <person name="Goesmann A."/>
            <person name="Mussgnug J.H."/>
            <person name="Kruse O."/>
        </authorList>
    </citation>
    <scope>NUCLEOTIDE SEQUENCE [LARGE SCALE GENOMIC DNA]</scope>
    <source>
        <strain evidence="2 3">SAG 48.87</strain>
    </source>
</reference>
<dbReference type="EMBL" id="KK104794">
    <property type="protein sequence ID" value="KIY93409.1"/>
    <property type="molecule type" value="Genomic_DNA"/>
</dbReference>
<proteinExistence type="inferred from homology"/>
<dbReference type="PANTHER" id="PTHR42687">
    <property type="entry name" value="L-THREONINE 3-DEHYDROGENASE"/>
    <property type="match status" value="1"/>
</dbReference>
<name>A0A0D2LNN0_9CHLO</name>
<dbReference type="RefSeq" id="XP_013892429.1">
    <property type="nucleotide sequence ID" value="XM_014036975.1"/>
</dbReference>
<accession>A0A0D2LNN0</accession>
<dbReference type="GO" id="GO:0008743">
    <property type="term" value="F:L-threonine 3-dehydrogenase activity"/>
    <property type="evidence" value="ECO:0007669"/>
    <property type="project" value="UniProtKB-EC"/>
</dbReference>
<dbReference type="GeneID" id="25732126"/>